<dbReference type="SUPFAM" id="SSF55021">
    <property type="entry name" value="ACT-like"/>
    <property type="match status" value="1"/>
</dbReference>
<keyword evidence="7" id="KW-1185">Reference proteome</keyword>
<dbReference type="PANTHER" id="PTHR47909:SF2">
    <property type="entry name" value="GPI INOSITOL-DEACYLASE"/>
    <property type="match status" value="1"/>
</dbReference>
<feature type="domain" description="ACT" evidence="5">
    <location>
        <begin position="297"/>
        <end position="373"/>
    </location>
</feature>
<name>A0AAW1RIP4_9CHLO</name>
<proteinExistence type="predicted"/>
<feature type="domain" description="BHLH" evidence="4">
    <location>
        <begin position="160"/>
        <end position="220"/>
    </location>
</feature>
<dbReference type="CDD" id="cd04873">
    <property type="entry name" value="ACT_UUR-ACR-like"/>
    <property type="match status" value="1"/>
</dbReference>
<dbReference type="PROSITE" id="PS50888">
    <property type="entry name" value="BHLH"/>
    <property type="match status" value="1"/>
</dbReference>
<accession>A0AAW1RIP4</accession>
<dbReference type="GO" id="GO:0005634">
    <property type="term" value="C:nucleus"/>
    <property type="evidence" value="ECO:0007669"/>
    <property type="project" value="UniProtKB-SubCell"/>
</dbReference>
<dbReference type="InterPro" id="IPR045865">
    <property type="entry name" value="ACT-like_dom_sf"/>
</dbReference>
<evidence type="ECO:0000256" key="2">
    <source>
        <dbReference type="ARBA" id="ARBA00023242"/>
    </source>
</evidence>
<reference evidence="6 7" key="1">
    <citation type="journal article" date="2024" name="Nat. Commun.">
        <title>Phylogenomics reveals the evolutionary origins of lichenization in chlorophyte algae.</title>
        <authorList>
            <person name="Puginier C."/>
            <person name="Libourel C."/>
            <person name="Otte J."/>
            <person name="Skaloud P."/>
            <person name="Haon M."/>
            <person name="Grisel S."/>
            <person name="Petersen M."/>
            <person name="Berrin J.G."/>
            <person name="Delaux P.M."/>
            <person name="Dal Grande F."/>
            <person name="Keller J."/>
        </authorList>
    </citation>
    <scope>NUCLEOTIDE SEQUENCE [LARGE SCALE GENOMIC DNA]</scope>
    <source>
        <strain evidence="6 7">SAG 2145</strain>
    </source>
</reference>
<organism evidence="6 7">
    <name type="scientific">Apatococcus lobatus</name>
    <dbReference type="NCBI Taxonomy" id="904363"/>
    <lineage>
        <taxon>Eukaryota</taxon>
        <taxon>Viridiplantae</taxon>
        <taxon>Chlorophyta</taxon>
        <taxon>core chlorophytes</taxon>
        <taxon>Trebouxiophyceae</taxon>
        <taxon>Chlorellales</taxon>
        <taxon>Chlorellaceae</taxon>
        <taxon>Apatococcus</taxon>
    </lineage>
</organism>
<dbReference type="EMBL" id="JALJOS010000010">
    <property type="protein sequence ID" value="KAK9833674.1"/>
    <property type="molecule type" value="Genomic_DNA"/>
</dbReference>
<evidence type="ECO:0008006" key="8">
    <source>
        <dbReference type="Google" id="ProtNLM"/>
    </source>
</evidence>
<dbReference type="InterPro" id="IPR002912">
    <property type="entry name" value="ACT_dom"/>
</dbReference>
<evidence type="ECO:0000313" key="6">
    <source>
        <dbReference type="EMBL" id="KAK9833674.1"/>
    </source>
</evidence>
<dbReference type="InterPro" id="IPR029058">
    <property type="entry name" value="AB_hydrolase_fold"/>
</dbReference>
<dbReference type="SUPFAM" id="SSF53474">
    <property type="entry name" value="alpha/beta-Hydrolases"/>
    <property type="match status" value="1"/>
</dbReference>
<evidence type="ECO:0000313" key="7">
    <source>
        <dbReference type="Proteomes" id="UP001438707"/>
    </source>
</evidence>
<evidence type="ECO:0000259" key="5">
    <source>
        <dbReference type="PROSITE" id="PS51671"/>
    </source>
</evidence>
<dbReference type="AlphaFoldDB" id="A0AAW1RIP4"/>
<protein>
    <recommendedName>
        <fullName evidence="8">BHLH domain-containing protein</fullName>
    </recommendedName>
</protein>
<evidence type="ECO:0000256" key="1">
    <source>
        <dbReference type="ARBA" id="ARBA00004123"/>
    </source>
</evidence>
<dbReference type="GO" id="GO:0046983">
    <property type="term" value="F:protein dimerization activity"/>
    <property type="evidence" value="ECO:0007669"/>
    <property type="project" value="InterPro"/>
</dbReference>
<dbReference type="CDD" id="cd00083">
    <property type="entry name" value="bHLH_SF"/>
    <property type="match status" value="1"/>
</dbReference>
<comment type="subcellular location">
    <subcellularLocation>
        <location evidence="1">Nucleus</location>
    </subcellularLocation>
</comment>
<feature type="compositionally biased region" description="Low complexity" evidence="3">
    <location>
        <begin position="84"/>
        <end position="100"/>
    </location>
</feature>
<dbReference type="Pfam" id="PF00010">
    <property type="entry name" value="HLH"/>
    <property type="match status" value="1"/>
</dbReference>
<dbReference type="InterPro" id="IPR036638">
    <property type="entry name" value="HLH_DNA-bd_sf"/>
</dbReference>
<dbReference type="SUPFAM" id="SSF47459">
    <property type="entry name" value="HLH, helix-loop-helix DNA-binding domain"/>
    <property type="match status" value="1"/>
</dbReference>
<keyword evidence="2" id="KW-0539">Nucleus</keyword>
<dbReference type="PROSITE" id="PS51671">
    <property type="entry name" value="ACT"/>
    <property type="match status" value="1"/>
</dbReference>
<evidence type="ECO:0000259" key="4">
    <source>
        <dbReference type="PROSITE" id="PS50888"/>
    </source>
</evidence>
<gene>
    <name evidence="6" type="ORF">WJX74_002354</name>
</gene>
<dbReference type="InterPro" id="IPR054502">
    <property type="entry name" value="bHLH-TF_ACT-like_plant"/>
</dbReference>
<dbReference type="Gene3D" id="3.40.50.1820">
    <property type="entry name" value="alpha/beta hydrolase"/>
    <property type="match status" value="1"/>
</dbReference>
<dbReference type="SMART" id="SM00353">
    <property type="entry name" value="HLH"/>
    <property type="match status" value="1"/>
</dbReference>
<feature type="region of interest" description="Disordered" evidence="3">
    <location>
        <begin position="81"/>
        <end position="135"/>
    </location>
</feature>
<sequence length="665" mass="70979">MDGPIADFPIEQTFSEAELQDVLAFMEHHDPASASIPFMNTPNPGPVALQFQPHTYSAADSTTHLKPAAEPLSLVAEDIQDTRSISSDPSPLRESSSLEEPTARSDDADFVPPGVKQEHSASGTWDLRHKGGHQPLHAAMHHGGLHTSGSGGNLRKEHKSAQVSHSTVEKQRRDRINSLIDELRDLVPPQSPVALSADKDESKRPKHVVLSDTIALVKELRVKANGSGELPSAMPAPADAGRQNARELMLRSYPQRAPAGSLQHSSSAGAQELPLAPAKAASAIGVKVEGGPKGCLYVKVHCADRRGLLADIIAALKSMPLEITTAAVTTNAGYVHNVFQVHAESGGRLLPQDIQQRVNAALHGVGLADKRQGSKALLEGPARVQASAPARKGVVVLPGLGNNKKDYDAIAADLEEQGLVVNVAEVTRIDWLRNAAGLVDINYWKGTLAPRPTVDWYLKKVETSIAAVKERTADGSPITLLAHSAGGWLARVFLLGYGTADIDRLITIGSPHLPPPEAPFVIDQTRGILKHVEDNCPGNFHQEVDYVTIAGKFLKGAKLGDRTASNAQKIAGAGYRQVCGDAEAWGDGIVPLASAHLKGARQITLEGVYHSPVGAVHVLEDGQPGRQWYGSRKVLKSWIGFVTCPRSELKTATVKVEDVLDQVAG</sequence>
<dbReference type="Pfam" id="PF22754">
    <property type="entry name" value="bHLH-TF_ACT-like_plant"/>
    <property type="match status" value="1"/>
</dbReference>
<dbReference type="Gene3D" id="4.10.280.10">
    <property type="entry name" value="Helix-loop-helix DNA-binding domain"/>
    <property type="match status" value="1"/>
</dbReference>
<evidence type="ECO:0000256" key="3">
    <source>
        <dbReference type="SAM" id="MobiDB-lite"/>
    </source>
</evidence>
<dbReference type="Proteomes" id="UP001438707">
    <property type="component" value="Unassembled WGS sequence"/>
</dbReference>
<dbReference type="InterPro" id="IPR011598">
    <property type="entry name" value="bHLH_dom"/>
</dbReference>
<dbReference type="PANTHER" id="PTHR47909">
    <property type="entry name" value="ALPHA/BETA-HYDROLASES SUPERFAMILY PROTEIN"/>
    <property type="match status" value="1"/>
</dbReference>
<comment type="caution">
    <text evidence="6">The sequence shown here is derived from an EMBL/GenBank/DDBJ whole genome shotgun (WGS) entry which is preliminary data.</text>
</comment>